<proteinExistence type="predicted"/>
<organism evidence="1 2">
    <name type="scientific">Setomelanomma holmii</name>
    <dbReference type="NCBI Taxonomy" id="210430"/>
    <lineage>
        <taxon>Eukaryota</taxon>
        <taxon>Fungi</taxon>
        <taxon>Dikarya</taxon>
        <taxon>Ascomycota</taxon>
        <taxon>Pezizomycotina</taxon>
        <taxon>Dothideomycetes</taxon>
        <taxon>Pleosporomycetidae</taxon>
        <taxon>Pleosporales</taxon>
        <taxon>Pleosporineae</taxon>
        <taxon>Phaeosphaeriaceae</taxon>
        <taxon>Setomelanomma</taxon>
    </lineage>
</organism>
<dbReference type="AlphaFoldDB" id="A0A9P4GVE1"/>
<comment type="caution">
    <text evidence="1">The sequence shown here is derived from an EMBL/GenBank/DDBJ whole genome shotgun (WGS) entry which is preliminary data.</text>
</comment>
<gene>
    <name evidence="1" type="ORF">EK21DRAFT_94767</name>
</gene>
<protein>
    <submittedName>
        <fullName evidence="1">Uncharacterized protein</fullName>
    </submittedName>
</protein>
<keyword evidence="2" id="KW-1185">Reference proteome</keyword>
<reference evidence="1" key="1">
    <citation type="journal article" date="2020" name="Stud. Mycol.">
        <title>101 Dothideomycetes genomes: a test case for predicting lifestyles and emergence of pathogens.</title>
        <authorList>
            <person name="Haridas S."/>
            <person name="Albert R."/>
            <person name="Binder M."/>
            <person name="Bloem J."/>
            <person name="Labutti K."/>
            <person name="Salamov A."/>
            <person name="Andreopoulos B."/>
            <person name="Baker S."/>
            <person name="Barry K."/>
            <person name="Bills G."/>
            <person name="Bluhm B."/>
            <person name="Cannon C."/>
            <person name="Castanera R."/>
            <person name="Culley D."/>
            <person name="Daum C."/>
            <person name="Ezra D."/>
            <person name="Gonzalez J."/>
            <person name="Henrissat B."/>
            <person name="Kuo A."/>
            <person name="Liang C."/>
            <person name="Lipzen A."/>
            <person name="Lutzoni F."/>
            <person name="Magnuson J."/>
            <person name="Mondo S."/>
            <person name="Nolan M."/>
            <person name="Ohm R."/>
            <person name="Pangilinan J."/>
            <person name="Park H.-J."/>
            <person name="Ramirez L."/>
            <person name="Alfaro M."/>
            <person name="Sun H."/>
            <person name="Tritt A."/>
            <person name="Yoshinaga Y."/>
            <person name="Zwiers L.-H."/>
            <person name="Turgeon B."/>
            <person name="Goodwin S."/>
            <person name="Spatafora J."/>
            <person name="Crous P."/>
            <person name="Grigoriev I."/>
        </authorList>
    </citation>
    <scope>NUCLEOTIDE SEQUENCE</scope>
    <source>
        <strain evidence="1">CBS 110217</strain>
    </source>
</reference>
<dbReference type="OrthoDB" id="3711359at2759"/>
<evidence type="ECO:0000313" key="1">
    <source>
        <dbReference type="EMBL" id="KAF2023608.1"/>
    </source>
</evidence>
<dbReference type="Proteomes" id="UP000799777">
    <property type="component" value="Unassembled WGS sequence"/>
</dbReference>
<name>A0A9P4GVE1_9PLEO</name>
<sequence>MVSRAKSLFDLPYDIRAIIFSYLEPQKVPPLSPDFEYGGFMLSCRQAMQELQEIAAPEITRYTDDFKRSTGVEIRLSSNLGEMRSATIHMPFNAFSGSGWDGDGIRVMWKRDVLACLHPLLAQHFDKVRMHIAGGQDTKLWPEHESQSDRGRLEVTMHSLLRDVAYMIEHVNYGWYYAGPTGPLSLDQIFVYEHGKQVQDYPTAHVKARRISLSWDLRDSASLNRPVTLNGKLHSKEVTDDARLISDSLGPHASIRRAFQSLLTRKRHDEDLSDLRLADYKGILFCHMRDSQRLVGEMCIYSRLRWPAIENWHFNGLLNGATTIKQYTPDNLQWGSSSSLTTRIFNPALLVVSGAFPRSAQTFRQTIFLFIRLPYELRLIIYANLFDVHLPPLAPKYSCLGFVLSCRQARYEIEELAVERLRMFIAELKVSNGVALDIKADPINSTHVTVFLSPAASDDFGPGPEYTTKWKRKVLVGLHPLFAQFFDTVRIHIVNSSSADATVLSASSWETIARRLIHDLAPMIECVNRWHLFGSTVSDLHMRHGLEEIFNHEDWNNMPLYPSAQVMAKRICVTWDARHSPSDEVILDGHMHVKSIERQPSLRRLPLATRAGEYMKQTEQQSAEKVTKGMEPSRRGVCMFYQLHDSGCLAGEMGIVSPGRWRLAYGTL</sequence>
<accession>A0A9P4GVE1</accession>
<evidence type="ECO:0000313" key="2">
    <source>
        <dbReference type="Proteomes" id="UP000799777"/>
    </source>
</evidence>
<dbReference type="EMBL" id="ML978335">
    <property type="protein sequence ID" value="KAF2023608.1"/>
    <property type="molecule type" value="Genomic_DNA"/>
</dbReference>